<name>A0A967EYX0_9PROT</name>
<dbReference type="GO" id="GO:0016746">
    <property type="term" value="F:acyltransferase activity"/>
    <property type="evidence" value="ECO:0007669"/>
    <property type="project" value="InterPro"/>
</dbReference>
<gene>
    <name evidence="5" type="ORF">HBA54_15495</name>
</gene>
<dbReference type="Gene3D" id="3.30.300.30">
    <property type="match status" value="1"/>
</dbReference>
<dbReference type="InterPro" id="IPR002123">
    <property type="entry name" value="Plipid/glycerol_acylTrfase"/>
</dbReference>
<feature type="transmembrane region" description="Helical" evidence="3">
    <location>
        <begin position="288"/>
        <end position="311"/>
    </location>
</feature>
<keyword evidence="3" id="KW-0472">Membrane</keyword>
<dbReference type="Pfam" id="PF01553">
    <property type="entry name" value="Acyltransferase"/>
    <property type="match status" value="1"/>
</dbReference>
<proteinExistence type="inferred from homology"/>
<dbReference type="Gene3D" id="3.40.50.12780">
    <property type="entry name" value="N-terminal domain of ligase-like"/>
    <property type="match status" value="1"/>
</dbReference>
<dbReference type="Proteomes" id="UP000761264">
    <property type="component" value="Unassembled WGS sequence"/>
</dbReference>
<dbReference type="InterPro" id="IPR042099">
    <property type="entry name" value="ANL_N_sf"/>
</dbReference>
<sequence>MLRSRRFLPLFCVQAFGAFTDNVLKSAFAFLVAFHGLSLFGTAPGVSLMIGTGAYVVPLLLFSGSAGKLADCSDKTKIVRITRLIEIPLALLAAAALFTGHSGLVLLAMFAYATQSAFFGPAKYAILPQHLPEERLIQANALIETSTFVAILAGTLFGGFLAAQGLIEVVMACLLVLAVTGYGVSRFIPAAPPASDAAAYAFAPLKNALNALAVVSKKVTLLRSAVGISWFWAVGLIVISIFPDVAKRDLGVSANVANALIGSFVLGIAAGTALVTKLLKDEVSARHVPLGALGMALCLVDLSFAVSAYGAATANGAEAGMAAFFSSWPGLRIAADMIGLAAFGGMFTVPLYTLLQARSQLQTRSSAIAGNNILNGLVMVALLGLTTLLLALGVKVQVLLFCLGIANFLVAIYVVKLIPDEVVKAIGATLLRRLFATRVINREHYGDGRSPAVVVANHSSYLDAILLGCLLPGKPAFAINAFVAKKWWVRPAFLFFDLIPVDPTSPLTVRTMVKLVKEQKRRLVIFPEGRLTVTGALMKIYDGPAMIAAKAGAPIIPLRIEGAQHTIFSRLKGKLRRRLFPKITLNVLPARSIEVPEDLRGRAARAYAGARLHDIMTEMVFETSPREKTLFQGLIDAHSLHGKRPVLEDIERNPIGYRRIMTGAFALAAQFKAAAPSEKRLGLLLPNANAAVVSFFACHACGKTPAMLNFTAGAAGIRAALAAAEIRTVITSRRFVSLGKLEPLIEEIGQQATILYLEDIRPKIGFLAKLSALTKASFPRLALRLQSLHKISPDDEAAVLFTSGSEGLPKGVVLSHVNIQANRYQVSAMVDFSHEDTVLNALPMFHSFGLTAGTLLPLLSGVKTFLYPSPLHYRIVPEVAYDCNATILFGTDTFLSGYARMAHAYDFYSLRLVFAGAERLRPETRSAWAEKFGVRVLEGYGVTETSPVLAVNTPMKNRPGTAGRLLPGMTLRIDPVPGIDEGGRLHVRGPNVMLGYLRAENPGVLEPPAEGWHDTGDIVTLDDDGFIRICGRAKRFAKIGGEMVSLAAIEALAAEVWPGVLAVALAMPHPRKGEQIVLLTEGEDCRLEALTAHAKAKGVAEIMLPRAVQQVDALPVLGTGKLDYVGAAKLLDQAAAA</sequence>
<dbReference type="NCBIfam" id="NF005291">
    <property type="entry name" value="PRK06814.1"/>
    <property type="match status" value="1"/>
</dbReference>
<dbReference type="SMART" id="SM00563">
    <property type="entry name" value="PlsC"/>
    <property type="match status" value="1"/>
</dbReference>
<comment type="similarity">
    <text evidence="1">Belongs to the ATP-dependent AMP-binding enzyme family.</text>
</comment>
<evidence type="ECO:0000256" key="2">
    <source>
        <dbReference type="ARBA" id="ARBA00022598"/>
    </source>
</evidence>
<dbReference type="InterPro" id="IPR000873">
    <property type="entry name" value="AMP-dep_synth/lig_dom"/>
</dbReference>
<evidence type="ECO:0000313" key="5">
    <source>
        <dbReference type="EMBL" id="NIA70008.1"/>
    </source>
</evidence>
<dbReference type="InterPro" id="IPR045851">
    <property type="entry name" value="AMP-bd_C_sf"/>
</dbReference>
<evidence type="ECO:0000313" key="6">
    <source>
        <dbReference type="Proteomes" id="UP000761264"/>
    </source>
</evidence>
<dbReference type="PANTHER" id="PTHR43201">
    <property type="entry name" value="ACYL-COA SYNTHETASE"/>
    <property type="match status" value="1"/>
</dbReference>
<feature type="transmembrane region" description="Helical" evidence="3">
    <location>
        <begin position="45"/>
        <end position="66"/>
    </location>
</feature>
<dbReference type="InterPro" id="IPR020845">
    <property type="entry name" value="AMP-binding_CS"/>
</dbReference>
<dbReference type="SUPFAM" id="SSF56801">
    <property type="entry name" value="Acetyl-CoA synthetase-like"/>
    <property type="match status" value="1"/>
</dbReference>
<feature type="transmembrane region" description="Helical" evidence="3">
    <location>
        <begin position="373"/>
        <end position="392"/>
    </location>
</feature>
<dbReference type="CDD" id="cd07989">
    <property type="entry name" value="LPLAT_AGPAT-like"/>
    <property type="match status" value="1"/>
</dbReference>
<feature type="domain" description="Phospholipid/glycerol acyltransferase" evidence="4">
    <location>
        <begin position="452"/>
        <end position="563"/>
    </location>
</feature>
<dbReference type="SUPFAM" id="SSF103473">
    <property type="entry name" value="MFS general substrate transporter"/>
    <property type="match status" value="1"/>
</dbReference>
<feature type="transmembrane region" description="Helical" evidence="3">
    <location>
        <begin position="254"/>
        <end position="276"/>
    </location>
</feature>
<evidence type="ECO:0000259" key="4">
    <source>
        <dbReference type="SMART" id="SM00563"/>
    </source>
</evidence>
<dbReference type="GO" id="GO:0031956">
    <property type="term" value="F:medium-chain fatty acid-CoA ligase activity"/>
    <property type="evidence" value="ECO:0007669"/>
    <property type="project" value="TreeGrafter"/>
</dbReference>
<dbReference type="EMBL" id="JAAQPH010000011">
    <property type="protein sequence ID" value="NIA70008.1"/>
    <property type="molecule type" value="Genomic_DNA"/>
</dbReference>
<feature type="transmembrane region" description="Helical" evidence="3">
    <location>
        <begin position="331"/>
        <end position="352"/>
    </location>
</feature>
<evidence type="ECO:0000256" key="3">
    <source>
        <dbReference type="SAM" id="Phobius"/>
    </source>
</evidence>
<dbReference type="PROSITE" id="PS00455">
    <property type="entry name" value="AMP_BINDING"/>
    <property type="match status" value="1"/>
</dbReference>
<dbReference type="GO" id="GO:0006631">
    <property type="term" value="P:fatty acid metabolic process"/>
    <property type="evidence" value="ECO:0007669"/>
    <property type="project" value="TreeGrafter"/>
</dbReference>
<evidence type="ECO:0000256" key="1">
    <source>
        <dbReference type="ARBA" id="ARBA00006432"/>
    </source>
</evidence>
<keyword evidence="3" id="KW-0812">Transmembrane</keyword>
<organism evidence="5 6">
    <name type="scientific">Pelagibius litoralis</name>
    <dbReference type="NCBI Taxonomy" id="374515"/>
    <lineage>
        <taxon>Bacteria</taxon>
        <taxon>Pseudomonadati</taxon>
        <taxon>Pseudomonadota</taxon>
        <taxon>Alphaproteobacteria</taxon>
        <taxon>Rhodospirillales</taxon>
        <taxon>Rhodovibrionaceae</taxon>
        <taxon>Pelagibius</taxon>
    </lineage>
</organism>
<dbReference type="Gene3D" id="1.20.1250.20">
    <property type="entry name" value="MFS general substrate transporter like domains"/>
    <property type="match status" value="1"/>
</dbReference>
<dbReference type="CDD" id="cd06173">
    <property type="entry name" value="MFS_MefA_like"/>
    <property type="match status" value="1"/>
</dbReference>
<dbReference type="PANTHER" id="PTHR43201:SF5">
    <property type="entry name" value="MEDIUM-CHAIN ACYL-COA LIGASE ACSF2, MITOCHONDRIAL"/>
    <property type="match status" value="1"/>
</dbReference>
<keyword evidence="2" id="KW-0436">Ligase</keyword>
<dbReference type="InterPro" id="IPR036259">
    <property type="entry name" value="MFS_trans_sf"/>
</dbReference>
<accession>A0A967EYX0</accession>
<reference evidence="5" key="1">
    <citation type="submission" date="2020-03" db="EMBL/GenBank/DDBJ databases">
        <title>Genome of Pelagibius litoralis DSM 21314T.</title>
        <authorList>
            <person name="Wang G."/>
        </authorList>
    </citation>
    <scope>NUCLEOTIDE SEQUENCE</scope>
    <source>
        <strain evidence="5">DSM 21314</strain>
    </source>
</reference>
<keyword evidence="3" id="KW-1133">Transmembrane helix</keyword>
<dbReference type="AlphaFoldDB" id="A0A967EYX0"/>
<comment type="caution">
    <text evidence="5">The sequence shown here is derived from an EMBL/GenBank/DDBJ whole genome shotgun (WGS) entry which is preliminary data.</text>
</comment>
<feature type="transmembrane region" description="Helical" evidence="3">
    <location>
        <begin position="222"/>
        <end position="242"/>
    </location>
</feature>
<dbReference type="SUPFAM" id="SSF69593">
    <property type="entry name" value="Glycerol-3-phosphate (1)-acyltransferase"/>
    <property type="match status" value="1"/>
</dbReference>
<keyword evidence="6" id="KW-1185">Reference proteome</keyword>
<dbReference type="Pfam" id="PF00501">
    <property type="entry name" value="AMP-binding"/>
    <property type="match status" value="1"/>
</dbReference>
<feature type="transmembrane region" description="Helical" evidence="3">
    <location>
        <begin position="87"/>
        <end position="113"/>
    </location>
</feature>
<protein>
    <submittedName>
        <fullName evidence="5">Acyl-[ACP]--phospholipid O-acyltransferase</fullName>
    </submittedName>
</protein>